<dbReference type="EMBL" id="VCHE01000200">
    <property type="protein sequence ID" value="KAB2569354.1"/>
    <property type="molecule type" value="Genomic_DNA"/>
</dbReference>
<dbReference type="Proteomes" id="UP000325902">
    <property type="component" value="Unassembled WGS sequence"/>
</dbReference>
<keyword evidence="2" id="KW-0472">Membrane</keyword>
<evidence type="ECO:0000256" key="2">
    <source>
        <dbReference type="SAM" id="Phobius"/>
    </source>
</evidence>
<dbReference type="AlphaFoldDB" id="A0A5N5CVI8"/>
<protein>
    <submittedName>
        <fullName evidence="3">Uncharacterized protein</fullName>
    </submittedName>
</protein>
<dbReference type="OrthoDB" id="3939462at2759"/>
<evidence type="ECO:0000313" key="3">
    <source>
        <dbReference type="EMBL" id="KAB2569354.1"/>
    </source>
</evidence>
<feature type="transmembrane region" description="Helical" evidence="2">
    <location>
        <begin position="111"/>
        <end position="134"/>
    </location>
</feature>
<keyword evidence="2" id="KW-1133">Transmembrane helix</keyword>
<feature type="compositionally biased region" description="Low complexity" evidence="1">
    <location>
        <begin position="63"/>
        <end position="93"/>
    </location>
</feature>
<gene>
    <name evidence="3" type="ORF">DBV05_g11980</name>
</gene>
<evidence type="ECO:0000313" key="4">
    <source>
        <dbReference type="Proteomes" id="UP000325902"/>
    </source>
</evidence>
<organism evidence="3 4">
    <name type="scientific">Lasiodiplodia theobromae</name>
    <dbReference type="NCBI Taxonomy" id="45133"/>
    <lineage>
        <taxon>Eukaryota</taxon>
        <taxon>Fungi</taxon>
        <taxon>Dikarya</taxon>
        <taxon>Ascomycota</taxon>
        <taxon>Pezizomycotina</taxon>
        <taxon>Dothideomycetes</taxon>
        <taxon>Dothideomycetes incertae sedis</taxon>
        <taxon>Botryosphaeriales</taxon>
        <taxon>Botryosphaeriaceae</taxon>
        <taxon>Lasiodiplodia</taxon>
    </lineage>
</organism>
<evidence type="ECO:0000256" key="1">
    <source>
        <dbReference type="SAM" id="MobiDB-lite"/>
    </source>
</evidence>
<sequence length="187" mass="18784">MGNIETSQIFNCVSAFPSSGTFTVSSYWFVSPFDSGTTTISVSAGETVRAYGPIVRRASDDPSWTNVLPTSTTTVSPGSSANAGTAAATAGSSNSGGGSSSDSGLSTGAKAGIGVGVGVGVLLIVAACVGGFMIGKRASRKGAEAEAEKRRLGGELASAPVQELSAAQTRHELQPAYISELEGTQRK</sequence>
<proteinExistence type="predicted"/>
<accession>A0A5N5CVI8</accession>
<feature type="region of interest" description="Disordered" evidence="1">
    <location>
        <begin position="62"/>
        <end position="105"/>
    </location>
</feature>
<keyword evidence="4" id="KW-1185">Reference proteome</keyword>
<reference evidence="3 4" key="1">
    <citation type="journal article" date="2019" name="Sci. Rep.">
        <title>A multi-omics analysis of the grapevine pathogen Lasiodiplodia theobromae reveals that temperature affects the expression of virulence- and pathogenicity-related genes.</title>
        <authorList>
            <person name="Felix C."/>
            <person name="Meneses R."/>
            <person name="Goncalves M.F.M."/>
            <person name="Tilleman L."/>
            <person name="Duarte A.S."/>
            <person name="Jorrin-Novo J.V."/>
            <person name="Van de Peer Y."/>
            <person name="Deforce D."/>
            <person name="Van Nieuwerburgh F."/>
            <person name="Esteves A.C."/>
            <person name="Alves A."/>
        </authorList>
    </citation>
    <scope>NUCLEOTIDE SEQUENCE [LARGE SCALE GENOMIC DNA]</scope>
    <source>
        <strain evidence="3 4">LA-SOL3</strain>
    </source>
</reference>
<comment type="caution">
    <text evidence="3">The sequence shown here is derived from an EMBL/GenBank/DDBJ whole genome shotgun (WGS) entry which is preliminary data.</text>
</comment>
<name>A0A5N5CVI8_9PEZI</name>
<keyword evidence="2" id="KW-0812">Transmembrane</keyword>